<protein>
    <submittedName>
        <fullName evidence="1">Uncharacterized protein</fullName>
    </submittedName>
</protein>
<name>A0A223AQY8_9FIRM</name>
<dbReference type="RefSeq" id="WP_094233616.1">
    <property type="nucleotide sequence ID" value="NZ_CP016199.1"/>
</dbReference>
<organism evidence="1 2">
    <name type="scientific">Mogibacterium pumilum</name>
    <dbReference type="NCBI Taxonomy" id="86332"/>
    <lineage>
        <taxon>Bacteria</taxon>
        <taxon>Bacillati</taxon>
        <taxon>Bacillota</taxon>
        <taxon>Clostridia</taxon>
        <taxon>Peptostreptococcales</taxon>
        <taxon>Anaerovoracaceae</taxon>
        <taxon>Mogibacterium</taxon>
    </lineage>
</organism>
<dbReference type="AlphaFoldDB" id="A0A223AQY8"/>
<evidence type="ECO:0000313" key="1">
    <source>
        <dbReference type="EMBL" id="ASS37388.1"/>
    </source>
</evidence>
<gene>
    <name evidence="1" type="ORF">AXF17_02175</name>
</gene>
<proteinExistence type="predicted"/>
<dbReference type="EMBL" id="CP016199">
    <property type="protein sequence ID" value="ASS37388.1"/>
    <property type="molecule type" value="Genomic_DNA"/>
</dbReference>
<keyword evidence="2" id="KW-1185">Reference proteome</keyword>
<dbReference type="OrthoDB" id="9881354at2"/>
<evidence type="ECO:0000313" key="2">
    <source>
        <dbReference type="Proteomes" id="UP000214689"/>
    </source>
</evidence>
<reference evidence="2" key="1">
    <citation type="submission" date="2016-05" db="EMBL/GenBank/DDBJ databases">
        <authorList>
            <person name="Holder M.E."/>
            <person name="Ajami N.J."/>
            <person name="Petrosino J.F."/>
        </authorList>
    </citation>
    <scope>NUCLEOTIDE SEQUENCE [LARGE SCALE GENOMIC DNA]</scope>
    <source>
        <strain evidence="2">ATCC 700696</strain>
    </source>
</reference>
<dbReference type="Proteomes" id="UP000214689">
    <property type="component" value="Chromosome"/>
</dbReference>
<accession>A0A223AQY8</accession>
<sequence length="94" mass="10398">MKIGNKEVKEIVIKNSTGELIADITDDDIISKTNVVVALINTKEDKELSLQEIQVRAANKLFEAIDEMNINEITIESAETIANSLVKVMNVRLG</sequence>